<dbReference type="Proteomes" id="UP000050544">
    <property type="component" value="Unassembled WGS sequence"/>
</dbReference>
<dbReference type="SUPFAM" id="SSF53098">
    <property type="entry name" value="Ribonuclease H-like"/>
    <property type="match status" value="1"/>
</dbReference>
<organism evidence="7 8">
    <name type="scientific">Thermanaerothrix daxensis</name>
    <dbReference type="NCBI Taxonomy" id="869279"/>
    <lineage>
        <taxon>Bacteria</taxon>
        <taxon>Bacillati</taxon>
        <taxon>Chloroflexota</taxon>
        <taxon>Anaerolineae</taxon>
        <taxon>Anaerolineales</taxon>
        <taxon>Anaerolineaceae</taxon>
        <taxon>Thermanaerothrix</taxon>
    </lineage>
</organism>
<dbReference type="EC" id="3.1.-.-" evidence="5"/>
<dbReference type="AlphaFoldDB" id="A0A0P6Y2A7"/>
<dbReference type="STRING" id="869279.SE15_08635"/>
<comment type="subcellular location">
    <subcellularLocation>
        <location evidence="5">Cytoplasm</location>
    </subcellularLocation>
</comment>
<reference evidence="7 8" key="1">
    <citation type="submission" date="2015-07" db="EMBL/GenBank/DDBJ databases">
        <title>Whole genome sequence of Thermanaerothrix daxensis DSM 23592.</title>
        <authorList>
            <person name="Hemp J."/>
            <person name="Ward L.M."/>
            <person name="Pace L.A."/>
            <person name="Fischer W.W."/>
        </authorList>
    </citation>
    <scope>NUCLEOTIDE SEQUENCE [LARGE SCALE GENOMIC DNA]</scope>
    <source>
        <strain evidence="7 8">GNS-1</strain>
    </source>
</reference>
<dbReference type="InterPro" id="IPR005227">
    <property type="entry name" value="YqgF"/>
</dbReference>
<dbReference type="GO" id="GO:0016788">
    <property type="term" value="F:hydrolase activity, acting on ester bonds"/>
    <property type="evidence" value="ECO:0007669"/>
    <property type="project" value="UniProtKB-UniRule"/>
</dbReference>
<dbReference type="GO" id="GO:0005829">
    <property type="term" value="C:cytosol"/>
    <property type="evidence" value="ECO:0007669"/>
    <property type="project" value="TreeGrafter"/>
</dbReference>
<proteinExistence type="inferred from homology"/>
<dbReference type="RefSeq" id="WP_054521703.1">
    <property type="nucleotide sequence ID" value="NZ_LGKO01000004.1"/>
</dbReference>
<dbReference type="InterPro" id="IPR006641">
    <property type="entry name" value="YqgF/RNaseH-like_dom"/>
</dbReference>
<evidence type="ECO:0000259" key="6">
    <source>
        <dbReference type="SMART" id="SM00732"/>
    </source>
</evidence>
<dbReference type="PANTHER" id="PTHR33317:SF4">
    <property type="entry name" value="POLYNUCLEOTIDYL TRANSFERASE, RIBONUCLEASE H-LIKE SUPERFAMILY PROTEIN"/>
    <property type="match status" value="1"/>
</dbReference>
<dbReference type="EMBL" id="LGKO01000004">
    <property type="protein sequence ID" value="KPL83283.1"/>
    <property type="molecule type" value="Genomic_DNA"/>
</dbReference>
<sequence>MRVLCVDPGEKRIGLAVSDPGGIIARPLMILNHVSRDKDAREIVTLAESMEVGLIVVGVPYQTGVEIGPAARRALRLAEAIRSMTHIPVTTWDESGSTQRVQALMREMGVSRRKQREPLDHRAAAVILQDFLDTQAALKKDLFNEGGFE</sequence>
<dbReference type="GO" id="GO:0004518">
    <property type="term" value="F:nuclease activity"/>
    <property type="evidence" value="ECO:0007669"/>
    <property type="project" value="UniProtKB-KW"/>
</dbReference>
<dbReference type="HAMAP" id="MF_00651">
    <property type="entry name" value="Nuclease_YqgF"/>
    <property type="match status" value="1"/>
</dbReference>
<comment type="caution">
    <text evidence="7">The sequence shown here is derived from an EMBL/GenBank/DDBJ whole genome shotgun (WGS) entry which is preliminary data.</text>
</comment>
<evidence type="ECO:0000313" key="8">
    <source>
        <dbReference type="Proteomes" id="UP000050544"/>
    </source>
</evidence>
<dbReference type="Gene3D" id="3.30.420.140">
    <property type="entry name" value="YqgF/RNase H-like domain"/>
    <property type="match status" value="1"/>
</dbReference>
<accession>A0A0P6Y2A7</accession>
<evidence type="ECO:0000256" key="3">
    <source>
        <dbReference type="ARBA" id="ARBA00022722"/>
    </source>
</evidence>
<name>A0A0P6Y2A7_9CHLR</name>
<dbReference type="InterPro" id="IPR037027">
    <property type="entry name" value="YqgF/RNaseH-like_dom_sf"/>
</dbReference>
<feature type="domain" description="YqgF/RNase H-like" evidence="6">
    <location>
        <begin position="1"/>
        <end position="101"/>
    </location>
</feature>
<keyword evidence="2 5" id="KW-0690">Ribosome biogenesis</keyword>
<dbReference type="OrthoDB" id="9796140at2"/>
<gene>
    <name evidence="7" type="ORF">SE15_08635</name>
</gene>
<keyword evidence="3 5" id="KW-0540">Nuclease</keyword>
<dbReference type="NCBIfam" id="TIGR00250">
    <property type="entry name" value="RNAse_H_YqgF"/>
    <property type="match status" value="1"/>
</dbReference>
<comment type="function">
    <text evidence="5">Could be a nuclease involved in processing of the 5'-end of pre-16S rRNA.</text>
</comment>
<dbReference type="PANTHER" id="PTHR33317">
    <property type="entry name" value="POLYNUCLEOTIDYL TRANSFERASE, RIBONUCLEASE H-LIKE SUPERFAMILY PROTEIN"/>
    <property type="match status" value="1"/>
</dbReference>
<comment type="similarity">
    <text evidence="5">Belongs to the YqgF HJR family.</text>
</comment>
<keyword evidence="8" id="KW-1185">Reference proteome</keyword>
<evidence type="ECO:0000256" key="5">
    <source>
        <dbReference type="HAMAP-Rule" id="MF_00651"/>
    </source>
</evidence>
<dbReference type="InterPro" id="IPR012337">
    <property type="entry name" value="RNaseH-like_sf"/>
</dbReference>
<evidence type="ECO:0000256" key="1">
    <source>
        <dbReference type="ARBA" id="ARBA00022490"/>
    </source>
</evidence>
<protein>
    <recommendedName>
        <fullName evidence="5">Putative pre-16S rRNA nuclease</fullName>
        <ecNumber evidence="5">3.1.-.-</ecNumber>
    </recommendedName>
</protein>
<evidence type="ECO:0000313" key="7">
    <source>
        <dbReference type="EMBL" id="KPL83283.1"/>
    </source>
</evidence>
<evidence type="ECO:0000256" key="2">
    <source>
        <dbReference type="ARBA" id="ARBA00022517"/>
    </source>
</evidence>
<keyword evidence="4 5" id="KW-0378">Hydrolase</keyword>
<evidence type="ECO:0000256" key="4">
    <source>
        <dbReference type="ARBA" id="ARBA00022801"/>
    </source>
</evidence>
<dbReference type="GO" id="GO:0000967">
    <property type="term" value="P:rRNA 5'-end processing"/>
    <property type="evidence" value="ECO:0007669"/>
    <property type="project" value="UniProtKB-UniRule"/>
</dbReference>
<dbReference type="CDD" id="cd16964">
    <property type="entry name" value="YqgF"/>
    <property type="match status" value="1"/>
</dbReference>
<keyword evidence="1 5" id="KW-0963">Cytoplasm</keyword>
<dbReference type="SMART" id="SM00732">
    <property type="entry name" value="YqgFc"/>
    <property type="match status" value="1"/>
</dbReference>
<dbReference type="Pfam" id="PF03652">
    <property type="entry name" value="RuvX"/>
    <property type="match status" value="1"/>
</dbReference>